<organism evidence="2 3">
    <name type="scientific">Echinococcus granulosus</name>
    <name type="common">Hydatid tapeworm</name>
    <dbReference type="NCBI Taxonomy" id="6210"/>
    <lineage>
        <taxon>Eukaryota</taxon>
        <taxon>Metazoa</taxon>
        <taxon>Spiralia</taxon>
        <taxon>Lophotrochozoa</taxon>
        <taxon>Platyhelminthes</taxon>
        <taxon>Cestoda</taxon>
        <taxon>Eucestoda</taxon>
        <taxon>Cyclophyllidea</taxon>
        <taxon>Taeniidae</taxon>
        <taxon>Echinococcus</taxon>
        <taxon>Echinococcus granulosus group</taxon>
    </lineage>
</organism>
<dbReference type="PANTHER" id="PTHR24113:SF15">
    <property type="entry name" value="NACHT DOMAIN-CONTAINING PROTEIN"/>
    <property type="match status" value="1"/>
</dbReference>
<feature type="compositionally biased region" description="Acidic residues" evidence="1">
    <location>
        <begin position="755"/>
        <end position="764"/>
    </location>
</feature>
<sequence length="797" mass="87440">MDTEPCLRKANLTGLAFGKPFLQATVDMIYANREKSVNLEQHQGSKIPQCQIPKGQHQTTLSLATQKGAFIHPGIFCPRGFSHGLNNMEIKKAEVEGGGKTAVTRFTNSVLSASLPPSAPPRKRVQFPEDETQLATTLPTGNEAWRVDLETPNHVIVDAYAEACLRLDLRPLSCVIEQLSKVSAPLAKTKIPAIILKGTQLAKKDLEALECIFKYCQAYHLSFENTGLNNESLSCLLEALDYYVPCSELCLARNRGITEGGFEHIANFISKYPQLNWLDLRGIPLNPAGARHLSRGLTSQRDEARKVVTKFLNVCTGQELVNSDSARDALFDVEAFQLTFNVFFSYLPTPAEVHTLSGALQCLPPLCLRGLHLGETGLCGSALLDVTAAIRVAGHLRDLRLPGNKLGAHDIELMTPLLRYYPGLQVLDLSHNDLGDEGYRLLANALSHPSYPTTLVTPSTDTSSTESRCNLHRLYLCRTGLSPIGAKHFTTCLPVLSCLSHLELSDNPNLSCQGVLALRSALQAYTRRRLVYLGLARCGLACQSAIALAEVLGDVPRALRRIDLTGNYIAEAGLMAISKSIPLCSRLVQLQGLEDNRPIQRSTIGGSGSAHSETSHNSRQKYQNGKFVSDSPAMNGTSLFRLPRSASSHNDAGECNGTPIWNRRRPTSRSVTLLEPSQLSLDLLQTIHSQLASYVDKHIASRPYHDLEGHISSSEVSRREEGLRFFRGYVRFPFTNGMRREPDPRHLCGDTSGSEVDDDSESDFSSEKTPPPSESDAPTVRTSFLGNNDLCRSDCVE</sequence>
<dbReference type="InterPro" id="IPR032675">
    <property type="entry name" value="LRR_dom_sf"/>
</dbReference>
<dbReference type="InterPro" id="IPR027038">
    <property type="entry name" value="RanGap"/>
</dbReference>
<dbReference type="EMBL" id="APAU02000020">
    <property type="protein sequence ID" value="EUB61436.1"/>
    <property type="molecule type" value="Genomic_DNA"/>
</dbReference>
<dbReference type="CTD" id="36339441"/>
<dbReference type="GO" id="GO:0031267">
    <property type="term" value="F:small GTPase binding"/>
    <property type="evidence" value="ECO:0007669"/>
    <property type="project" value="TreeGrafter"/>
</dbReference>
<dbReference type="KEGG" id="egl:EGR_03726"/>
<dbReference type="AlphaFoldDB" id="W6UJZ2"/>
<feature type="region of interest" description="Disordered" evidence="1">
    <location>
        <begin position="643"/>
        <end position="662"/>
    </location>
</feature>
<reference evidence="2 3" key="1">
    <citation type="journal article" date="2013" name="Nat. Genet.">
        <title>The genome of the hydatid tapeworm Echinococcus granulosus.</title>
        <authorList>
            <person name="Zheng H."/>
            <person name="Zhang W."/>
            <person name="Zhang L."/>
            <person name="Zhang Z."/>
            <person name="Li J."/>
            <person name="Lu G."/>
            <person name="Zhu Y."/>
            <person name="Wang Y."/>
            <person name="Huang Y."/>
            <person name="Liu J."/>
            <person name="Kang H."/>
            <person name="Chen J."/>
            <person name="Wang L."/>
            <person name="Chen A."/>
            <person name="Yu S."/>
            <person name="Gao Z."/>
            <person name="Jin L."/>
            <person name="Gu W."/>
            <person name="Wang Z."/>
            <person name="Zhao L."/>
            <person name="Shi B."/>
            <person name="Wen H."/>
            <person name="Lin R."/>
            <person name="Jones M.K."/>
            <person name="Brejova B."/>
            <person name="Vinar T."/>
            <person name="Zhao G."/>
            <person name="McManus D.P."/>
            <person name="Chen Z."/>
            <person name="Zhou Y."/>
            <person name="Wang S."/>
        </authorList>
    </citation>
    <scope>NUCLEOTIDE SEQUENCE [LARGE SCALE GENOMIC DNA]</scope>
</reference>
<dbReference type="Gene3D" id="3.80.10.10">
    <property type="entry name" value="Ribonuclease Inhibitor"/>
    <property type="match status" value="3"/>
</dbReference>
<dbReference type="PANTHER" id="PTHR24113">
    <property type="entry name" value="RAN GTPASE-ACTIVATING PROTEIN 1"/>
    <property type="match status" value="1"/>
</dbReference>
<dbReference type="SUPFAM" id="SSF52047">
    <property type="entry name" value="RNI-like"/>
    <property type="match status" value="1"/>
</dbReference>
<dbReference type="OMA" id="HNDLGDE"/>
<name>W6UJZ2_ECHGR</name>
<dbReference type="InterPro" id="IPR001611">
    <property type="entry name" value="Leu-rich_rpt"/>
</dbReference>
<dbReference type="GeneID" id="36339441"/>
<gene>
    <name evidence="2" type="ORF">EGR_03726</name>
</gene>
<dbReference type="Proteomes" id="UP000019149">
    <property type="component" value="Unassembled WGS sequence"/>
</dbReference>
<dbReference type="SMART" id="SM00368">
    <property type="entry name" value="LRR_RI"/>
    <property type="match status" value="7"/>
</dbReference>
<feature type="region of interest" description="Disordered" evidence="1">
    <location>
        <begin position="740"/>
        <end position="797"/>
    </location>
</feature>
<protein>
    <submittedName>
        <fullName evidence="2">Leucine-rich repeat-containing protein 68</fullName>
    </submittedName>
</protein>
<dbReference type="Pfam" id="PF13516">
    <property type="entry name" value="LRR_6"/>
    <property type="match status" value="1"/>
</dbReference>
<evidence type="ECO:0000313" key="3">
    <source>
        <dbReference type="Proteomes" id="UP000019149"/>
    </source>
</evidence>
<proteinExistence type="predicted"/>
<comment type="caution">
    <text evidence="2">The sequence shown here is derived from an EMBL/GenBank/DDBJ whole genome shotgun (WGS) entry which is preliminary data.</text>
</comment>
<feature type="compositionally biased region" description="Polar residues" evidence="1">
    <location>
        <begin position="599"/>
        <end position="623"/>
    </location>
</feature>
<dbReference type="GO" id="GO:0005829">
    <property type="term" value="C:cytosol"/>
    <property type="evidence" value="ECO:0007669"/>
    <property type="project" value="TreeGrafter"/>
</dbReference>
<dbReference type="GO" id="GO:0006913">
    <property type="term" value="P:nucleocytoplasmic transport"/>
    <property type="evidence" value="ECO:0007669"/>
    <property type="project" value="TreeGrafter"/>
</dbReference>
<dbReference type="OrthoDB" id="10034042at2759"/>
<feature type="region of interest" description="Disordered" evidence="1">
    <location>
        <begin position="599"/>
        <end position="628"/>
    </location>
</feature>
<dbReference type="GO" id="GO:0005634">
    <property type="term" value="C:nucleus"/>
    <property type="evidence" value="ECO:0007669"/>
    <property type="project" value="TreeGrafter"/>
</dbReference>
<accession>W6UJZ2</accession>
<dbReference type="GO" id="GO:0048471">
    <property type="term" value="C:perinuclear region of cytoplasm"/>
    <property type="evidence" value="ECO:0007669"/>
    <property type="project" value="TreeGrafter"/>
</dbReference>
<keyword evidence="3" id="KW-1185">Reference proteome</keyword>
<dbReference type="RefSeq" id="XP_024352632.1">
    <property type="nucleotide sequence ID" value="XM_024492975.1"/>
</dbReference>
<dbReference type="GO" id="GO:0005096">
    <property type="term" value="F:GTPase activator activity"/>
    <property type="evidence" value="ECO:0007669"/>
    <property type="project" value="InterPro"/>
</dbReference>
<evidence type="ECO:0000313" key="2">
    <source>
        <dbReference type="EMBL" id="EUB61436.1"/>
    </source>
</evidence>
<evidence type="ECO:0000256" key="1">
    <source>
        <dbReference type="SAM" id="MobiDB-lite"/>
    </source>
</evidence>